<keyword evidence="13" id="KW-0511">Multifunctional enzyme</keyword>
<comment type="catalytic activity">
    <reaction evidence="15">
        <text>3'-dephospho-CoA + ATP = ADP + CoA + H(+)</text>
        <dbReference type="Rhea" id="RHEA:18245"/>
        <dbReference type="ChEBI" id="CHEBI:15378"/>
        <dbReference type="ChEBI" id="CHEBI:30616"/>
        <dbReference type="ChEBI" id="CHEBI:57287"/>
        <dbReference type="ChEBI" id="CHEBI:57328"/>
        <dbReference type="ChEBI" id="CHEBI:456216"/>
        <dbReference type="EC" id="2.7.1.24"/>
    </reaction>
    <physiologicalReaction direction="left-to-right" evidence="15">
        <dbReference type="Rhea" id="RHEA:18246"/>
    </physiologicalReaction>
</comment>
<evidence type="ECO:0000313" key="24">
    <source>
        <dbReference type="Proteomes" id="UP000053240"/>
    </source>
</evidence>
<dbReference type="InParanoid" id="A0A194QSR4"/>
<dbReference type="InterPro" id="IPR004821">
    <property type="entry name" value="Cyt_trans-like"/>
</dbReference>
<dbReference type="EMBL" id="KQ461154">
    <property type="protein sequence ID" value="KPJ08558.1"/>
    <property type="molecule type" value="Genomic_DNA"/>
</dbReference>
<feature type="domain" description="Cytidyltransferase-like" evidence="22">
    <location>
        <begin position="136"/>
        <end position="187"/>
    </location>
</feature>
<keyword evidence="24" id="KW-1185">Reference proteome</keyword>
<evidence type="ECO:0000256" key="15">
    <source>
        <dbReference type="ARBA" id="ARBA00051912"/>
    </source>
</evidence>
<comment type="pathway">
    <text evidence="18">Cofactor biosynthesis; coenzyme A biosynthesis; CoA from (R)-pantothenate: step 5/5.</text>
</comment>
<keyword evidence="5" id="KW-0963">Cytoplasm</keyword>
<dbReference type="NCBIfam" id="TIGR00152">
    <property type="entry name" value="dephospho-CoA kinase"/>
    <property type="match status" value="1"/>
</dbReference>
<feature type="domain" description="Cytidyltransferase-like" evidence="22">
    <location>
        <begin position="195"/>
        <end position="335"/>
    </location>
</feature>
<keyword evidence="10" id="KW-0418">Kinase</keyword>
<dbReference type="AlphaFoldDB" id="A0A194QSR4"/>
<keyword evidence="9" id="KW-0547">Nucleotide-binding</keyword>
<dbReference type="GO" id="GO:0005524">
    <property type="term" value="F:ATP binding"/>
    <property type="evidence" value="ECO:0007669"/>
    <property type="project" value="UniProtKB-KW"/>
</dbReference>
<evidence type="ECO:0000256" key="1">
    <source>
        <dbReference type="ARBA" id="ARBA00004305"/>
    </source>
</evidence>
<evidence type="ECO:0000256" key="13">
    <source>
        <dbReference type="ARBA" id="ARBA00023268"/>
    </source>
</evidence>
<evidence type="ECO:0000256" key="17">
    <source>
        <dbReference type="ARBA" id="ARBA00060565"/>
    </source>
</evidence>
<dbReference type="GO" id="GO:0005759">
    <property type="term" value="C:mitochondrial matrix"/>
    <property type="evidence" value="ECO:0007669"/>
    <property type="project" value="UniProtKB-SubCell"/>
</dbReference>
<evidence type="ECO:0000256" key="12">
    <source>
        <dbReference type="ARBA" id="ARBA00023128"/>
    </source>
</evidence>
<dbReference type="InterPro" id="IPR027417">
    <property type="entry name" value="P-loop_NTPase"/>
</dbReference>
<keyword evidence="6" id="KW-0597">Phosphoprotein</keyword>
<dbReference type="HAMAP" id="MF_00376">
    <property type="entry name" value="Dephospho_CoA_kinase"/>
    <property type="match status" value="1"/>
</dbReference>
<sequence length="563" mass="63522">MAKNGLVFVANTAKIHNLVSKAIKSVKNILYIKINGESGNLLPILSKQIVNIYSNASSQNTDVRLMLKPIKSGERIQTNHAIDLILYESELDKHIEELKNCVNNLEPGCKVKHFDSQISDKVFAEENMKTYEYVAVGGTFDRLHNGHKILLSQAALRATKHVTVGVTDVNMIQYSQISDKVSAEENMKTYEYVAVGGTFDRLHNGHKILLSQAALRATKHVTVGVTDVNMIQSKVLWELIEPVEKRIKGVLDFLTDINPDLEYKVEPIQDLYGPTKSDPRYELIVTSEETKRGGIKINEKREENGLRPLDMYVIGLAEDLATRHSAEEETKVSSSNKRMRLLGTLLKEPEPNPRIPSRPYVIGLAGGIASGKSNIAEKLKSKGAAVINCDLIAHDLYKPGLPLNRTLSEAFGEHIITENGEVDRRKLGQIVFSDKNELERLNQIVWPAVIEETQRRIKALGQEGYEVVVMEAAVMVRAKWYHYCHQLWAVIIPPNEAIKRLQERNNLSEEEARQRVEAQVSNSEQVAAANIVFSPYWSYEYTQSQLDKAWDHLQKYLNTNTTM</sequence>
<evidence type="ECO:0000256" key="5">
    <source>
        <dbReference type="ARBA" id="ARBA00022490"/>
    </source>
</evidence>
<evidence type="ECO:0000256" key="16">
    <source>
        <dbReference type="ARBA" id="ARBA00059677"/>
    </source>
</evidence>
<dbReference type="EC" id="2.7.1.24" evidence="20"/>
<comment type="pathway">
    <text evidence="17">Cofactor biosynthesis; coenzyme A biosynthesis; CoA from (R)-pantothenate: step 4/5.</text>
</comment>
<keyword evidence="12" id="KW-0496">Mitochondrion</keyword>
<comment type="similarity">
    <text evidence="19">In the central section; belongs to the eukaryotic CoaD family.</text>
</comment>
<evidence type="ECO:0000256" key="9">
    <source>
        <dbReference type="ARBA" id="ARBA00022741"/>
    </source>
</evidence>
<evidence type="ECO:0000256" key="6">
    <source>
        <dbReference type="ARBA" id="ARBA00022553"/>
    </source>
</evidence>
<evidence type="ECO:0000256" key="10">
    <source>
        <dbReference type="ARBA" id="ARBA00022777"/>
    </source>
</evidence>
<keyword evidence="7" id="KW-0808">Transferase</keyword>
<accession>A0A194QSR4</accession>
<comment type="subcellular location">
    <subcellularLocation>
        <location evidence="2">Cytoplasm</location>
    </subcellularLocation>
    <subcellularLocation>
        <location evidence="1">Mitochondrion matrix</location>
    </subcellularLocation>
</comment>
<evidence type="ECO:0000256" key="7">
    <source>
        <dbReference type="ARBA" id="ARBA00022679"/>
    </source>
</evidence>
<gene>
    <name evidence="23" type="ORF">RR48_12311</name>
</gene>
<dbReference type="NCBIfam" id="NF001985">
    <property type="entry name" value="PRK00777.1"/>
    <property type="match status" value="1"/>
</dbReference>
<dbReference type="Gene3D" id="3.40.50.300">
    <property type="entry name" value="P-loop containing nucleotide triphosphate hydrolases"/>
    <property type="match status" value="1"/>
</dbReference>
<comment type="function">
    <text evidence="16">Bifunctional enzyme that catalyzes the fourth and fifth sequential steps of CoA biosynthetic pathway. The fourth reaction is catalyzed by the phosphopantetheine adenylyltransferase, coded by the coaD domain; the fifth reaction is catalyzed by the dephospho-CoA kinase, coded by the coaE domain. May act as a point of CoA biosynthesis regulation.</text>
</comment>
<evidence type="ECO:0000313" key="23">
    <source>
        <dbReference type="EMBL" id="KPJ08558.1"/>
    </source>
</evidence>
<evidence type="ECO:0000256" key="3">
    <source>
        <dbReference type="ARBA" id="ARBA00011245"/>
    </source>
</evidence>
<evidence type="ECO:0000256" key="11">
    <source>
        <dbReference type="ARBA" id="ARBA00022840"/>
    </source>
</evidence>
<dbReference type="CDD" id="cd02164">
    <property type="entry name" value="PPAT_CoAS"/>
    <property type="match status" value="1"/>
</dbReference>
<evidence type="ECO:0000256" key="18">
    <source>
        <dbReference type="ARBA" id="ARBA00060696"/>
    </source>
</evidence>
<evidence type="ECO:0000256" key="8">
    <source>
        <dbReference type="ARBA" id="ARBA00022695"/>
    </source>
</evidence>
<dbReference type="Pfam" id="PF01121">
    <property type="entry name" value="CoaE"/>
    <property type="match status" value="1"/>
</dbReference>
<dbReference type="PROSITE" id="PS51219">
    <property type="entry name" value="DPCK"/>
    <property type="match status" value="1"/>
</dbReference>
<reference evidence="23 24" key="1">
    <citation type="journal article" date="2015" name="Nat. Commun.">
        <title>Outbred genome sequencing and CRISPR/Cas9 gene editing in butterflies.</title>
        <authorList>
            <person name="Li X."/>
            <person name="Fan D."/>
            <person name="Zhang W."/>
            <person name="Liu G."/>
            <person name="Zhang L."/>
            <person name="Zhao L."/>
            <person name="Fang X."/>
            <person name="Chen L."/>
            <person name="Dong Y."/>
            <person name="Chen Y."/>
            <person name="Ding Y."/>
            <person name="Zhao R."/>
            <person name="Feng M."/>
            <person name="Zhu Y."/>
            <person name="Feng Y."/>
            <person name="Jiang X."/>
            <person name="Zhu D."/>
            <person name="Xiang H."/>
            <person name="Feng X."/>
            <person name="Li S."/>
            <person name="Wang J."/>
            <person name="Zhang G."/>
            <person name="Kronforst M.R."/>
            <person name="Wang W."/>
        </authorList>
    </citation>
    <scope>NUCLEOTIDE SEQUENCE [LARGE SCALE GENOMIC DNA]</scope>
    <source>
        <strain evidence="23">Ya'a_city_454_Pm</strain>
        <tissue evidence="23">Whole body</tissue>
    </source>
</reference>
<dbReference type="Proteomes" id="UP000053240">
    <property type="component" value="Unassembled WGS sequence"/>
</dbReference>
<evidence type="ECO:0000256" key="4">
    <source>
        <dbReference type="ARBA" id="ARBA00012392"/>
    </source>
</evidence>
<dbReference type="Gene3D" id="3.40.50.620">
    <property type="entry name" value="HUPs"/>
    <property type="match status" value="2"/>
</dbReference>
<dbReference type="InterPro" id="IPR001977">
    <property type="entry name" value="Depp_CoAkinase"/>
</dbReference>
<dbReference type="FunCoup" id="A0A194QSR4">
    <property type="interactions" value="1340"/>
</dbReference>
<comment type="catalytic activity">
    <reaction evidence="14">
        <text>(R)-4'-phosphopantetheine + ATP + H(+) = 3'-dephospho-CoA + diphosphate</text>
        <dbReference type="Rhea" id="RHEA:19801"/>
        <dbReference type="ChEBI" id="CHEBI:15378"/>
        <dbReference type="ChEBI" id="CHEBI:30616"/>
        <dbReference type="ChEBI" id="CHEBI:33019"/>
        <dbReference type="ChEBI" id="CHEBI:57328"/>
        <dbReference type="ChEBI" id="CHEBI:61723"/>
        <dbReference type="EC" id="2.7.7.3"/>
    </reaction>
    <physiologicalReaction direction="left-to-right" evidence="14">
        <dbReference type="Rhea" id="RHEA:19802"/>
    </physiologicalReaction>
</comment>
<dbReference type="SUPFAM" id="SSF52540">
    <property type="entry name" value="P-loop containing nucleoside triphosphate hydrolases"/>
    <property type="match status" value="1"/>
</dbReference>
<dbReference type="PANTHER" id="PTHR10695:SF46">
    <property type="entry name" value="BIFUNCTIONAL COENZYME A SYNTHASE-RELATED"/>
    <property type="match status" value="1"/>
</dbReference>
<organism evidence="23 24">
    <name type="scientific">Papilio machaon</name>
    <name type="common">Old World swallowtail butterfly</name>
    <dbReference type="NCBI Taxonomy" id="76193"/>
    <lineage>
        <taxon>Eukaryota</taxon>
        <taxon>Metazoa</taxon>
        <taxon>Ecdysozoa</taxon>
        <taxon>Arthropoda</taxon>
        <taxon>Hexapoda</taxon>
        <taxon>Insecta</taxon>
        <taxon>Pterygota</taxon>
        <taxon>Neoptera</taxon>
        <taxon>Endopterygota</taxon>
        <taxon>Lepidoptera</taxon>
        <taxon>Glossata</taxon>
        <taxon>Ditrysia</taxon>
        <taxon>Papilionoidea</taxon>
        <taxon>Papilionidae</taxon>
        <taxon>Papilioninae</taxon>
        <taxon>Papilio</taxon>
    </lineage>
</organism>
<dbReference type="PANTHER" id="PTHR10695">
    <property type="entry name" value="DEPHOSPHO-COA KINASE-RELATED"/>
    <property type="match status" value="1"/>
</dbReference>
<dbReference type="Pfam" id="PF01467">
    <property type="entry name" value="CTP_transf_like"/>
    <property type="match status" value="2"/>
</dbReference>
<proteinExistence type="inferred from homology"/>
<keyword evidence="8" id="KW-0548">Nucleotidyltransferase</keyword>
<dbReference type="EC" id="2.7.7.3" evidence="4"/>
<dbReference type="FunFam" id="3.40.50.300:FF:000899">
    <property type="entry name" value="Bifunctional coenzyme A synthase"/>
    <property type="match status" value="1"/>
</dbReference>
<protein>
    <recommendedName>
        <fullName evidence="21">Bifunctional coenzyme A synthase</fullName>
        <ecNumber evidence="20">2.7.1.24</ecNumber>
        <ecNumber evidence="4">2.7.7.3</ecNumber>
    </recommendedName>
</protein>
<name>A0A194QSR4_PAPMA</name>
<dbReference type="GO" id="GO:0004595">
    <property type="term" value="F:pantetheine-phosphate adenylyltransferase activity"/>
    <property type="evidence" value="ECO:0007669"/>
    <property type="project" value="UniProtKB-EC"/>
</dbReference>
<dbReference type="SUPFAM" id="SSF52374">
    <property type="entry name" value="Nucleotidylyl transferase"/>
    <property type="match status" value="2"/>
</dbReference>
<evidence type="ECO:0000256" key="14">
    <source>
        <dbReference type="ARBA" id="ARBA00051310"/>
    </source>
</evidence>
<evidence type="ECO:0000256" key="20">
    <source>
        <dbReference type="ARBA" id="ARBA00066359"/>
    </source>
</evidence>
<dbReference type="GO" id="GO:0015937">
    <property type="term" value="P:coenzyme A biosynthetic process"/>
    <property type="evidence" value="ECO:0007669"/>
    <property type="project" value="InterPro"/>
</dbReference>
<dbReference type="InterPro" id="IPR014729">
    <property type="entry name" value="Rossmann-like_a/b/a_fold"/>
</dbReference>
<dbReference type="FunFam" id="3.40.50.620:FF:000089">
    <property type="entry name" value="Bifunctional coenzyme A synthase"/>
    <property type="match status" value="1"/>
</dbReference>
<keyword evidence="11" id="KW-0067">ATP-binding</keyword>
<dbReference type="GO" id="GO:0004140">
    <property type="term" value="F:dephospho-CoA kinase activity"/>
    <property type="evidence" value="ECO:0007669"/>
    <property type="project" value="UniProtKB-EC"/>
</dbReference>
<evidence type="ECO:0000256" key="2">
    <source>
        <dbReference type="ARBA" id="ARBA00004496"/>
    </source>
</evidence>
<dbReference type="CDD" id="cd02022">
    <property type="entry name" value="DPCK"/>
    <property type="match status" value="1"/>
</dbReference>
<evidence type="ECO:0000256" key="21">
    <source>
        <dbReference type="ARBA" id="ARBA00067394"/>
    </source>
</evidence>
<comment type="subunit">
    <text evidence="3">Monomer.</text>
</comment>
<evidence type="ECO:0000256" key="19">
    <source>
        <dbReference type="ARBA" id="ARBA00061673"/>
    </source>
</evidence>
<evidence type="ECO:0000259" key="22">
    <source>
        <dbReference type="Pfam" id="PF01467"/>
    </source>
</evidence>
<dbReference type="STRING" id="76193.A0A194QSR4"/>